<comment type="similarity">
    <text evidence="2">Belongs to the LOG family.</text>
</comment>
<reference evidence="3 4" key="1">
    <citation type="submission" date="2008-08" db="EMBL/GenBank/DDBJ databases">
        <authorList>
            <person name="Madupu R."/>
            <person name="Durkin A.S."/>
            <person name="Torralba M."/>
            <person name="Methe B."/>
            <person name="Sutton G.G."/>
            <person name="Strausberg R.L."/>
            <person name="Nelson K.E."/>
        </authorList>
    </citation>
    <scope>NUCLEOTIDE SEQUENCE [LARGE SCALE GENOMIC DNA]</scope>
    <source>
        <strain evidence="3 4">RM3267</strain>
    </source>
</reference>
<evidence type="ECO:0000313" key="3">
    <source>
        <dbReference type="EMBL" id="EEF12731.1"/>
    </source>
</evidence>
<dbReference type="EC" id="3.2.2.n1" evidence="2"/>
<keyword evidence="4" id="KW-1185">Reference proteome</keyword>
<sequence>MRRFKLNKREIMDEILNDLAKFRDFATYKNPSVTFFGSARFDESSKYCKMAFSLAKELADGGFAVVSGGGPGVMEAANKGAYESGKSPSIGLNIVLPFEQVTNRYATSNFVFSNLSARKFALIERSRAFLVFPGGFGTLDELFEILVLAQIGAKKAKIFLIGSEFWGKLDDFIKTTLIHEKAVSEEDLSLYTISDDLNAVRDEILGILN</sequence>
<accession>B9D5I3</accession>
<dbReference type="Gene3D" id="3.40.50.450">
    <property type="match status" value="1"/>
</dbReference>
<evidence type="ECO:0000313" key="4">
    <source>
        <dbReference type="Proteomes" id="UP000003082"/>
    </source>
</evidence>
<dbReference type="PANTHER" id="PTHR43393">
    <property type="entry name" value="CYTOKININ RIBOSIDE 5'-MONOPHOSPHATE PHOSPHORIBOHYDROLASE"/>
    <property type="match status" value="1"/>
</dbReference>
<dbReference type="Pfam" id="PF03641">
    <property type="entry name" value="Lysine_decarbox"/>
    <property type="match status" value="1"/>
</dbReference>
<dbReference type="Proteomes" id="UP000003082">
    <property type="component" value="Unassembled WGS sequence"/>
</dbReference>
<dbReference type="InterPro" id="IPR031100">
    <property type="entry name" value="LOG_fam"/>
</dbReference>
<keyword evidence="2" id="KW-0378">Hydrolase</keyword>
<keyword evidence="2" id="KW-0203">Cytokinin biosynthesis</keyword>
<dbReference type="GO" id="GO:0005829">
    <property type="term" value="C:cytosol"/>
    <property type="evidence" value="ECO:0007669"/>
    <property type="project" value="TreeGrafter"/>
</dbReference>
<organism evidence="3 4">
    <name type="scientific">Campylobacter rectus RM3267</name>
    <dbReference type="NCBI Taxonomy" id="553218"/>
    <lineage>
        <taxon>Bacteria</taxon>
        <taxon>Pseudomonadati</taxon>
        <taxon>Campylobacterota</taxon>
        <taxon>Epsilonproteobacteria</taxon>
        <taxon>Campylobacterales</taxon>
        <taxon>Campylobacteraceae</taxon>
        <taxon>Campylobacter</taxon>
    </lineage>
</organism>
<dbReference type="SUPFAM" id="SSF102405">
    <property type="entry name" value="MCP/YpsA-like"/>
    <property type="match status" value="1"/>
</dbReference>
<dbReference type="NCBIfam" id="TIGR00730">
    <property type="entry name" value="Rossman fold protein, TIGR00730 family"/>
    <property type="match status" value="1"/>
</dbReference>
<dbReference type="GO" id="GO:0009691">
    <property type="term" value="P:cytokinin biosynthetic process"/>
    <property type="evidence" value="ECO:0007669"/>
    <property type="project" value="UniProtKB-UniRule"/>
</dbReference>
<dbReference type="eggNOG" id="COG1611">
    <property type="taxonomic scope" value="Bacteria"/>
</dbReference>
<evidence type="ECO:0000256" key="1">
    <source>
        <dbReference type="ARBA" id="ARBA00000274"/>
    </source>
</evidence>
<dbReference type="InterPro" id="IPR052341">
    <property type="entry name" value="LOG_family_nucleotidases"/>
</dbReference>
<dbReference type="EMBL" id="ACFU01000040">
    <property type="protein sequence ID" value="EEF12731.1"/>
    <property type="molecule type" value="Genomic_DNA"/>
</dbReference>
<name>B9D5I3_CAMRE</name>
<proteinExistence type="inferred from homology"/>
<gene>
    <name evidence="3" type="ORF">CAMRE0001_1094</name>
</gene>
<dbReference type="GO" id="GO:0008714">
    <property type="term" value="F:AMP nucleosidase activity"/>
    <property type="evidence" value="ECO:0007669"/>
    <property type="project" value="UniProtKB-EC"/>
</dbReference>
<dbReference type="PANTHER" id="PTHR43393:SF2">
    <property type="entry name" value="CYTOKININ RIBOSIDE 5'-MONOPHOSPHATE PHOSPHORIBOHYDROLASE"/>
    <property type="match status" value="1"/>
</dbReference>
<protein>
    <recommendedName>
        <fullName evidence="2">Cytokinin riboside 5'-monophosphate phosphoribohydrolase</fullName>
        <ecNumber evidence="2">3.2.2.n1</ecNumber>
    </recommendedName>
</protein>
<dbReference type="AlphaFoldDB" id="B9D5I3"/>
<evidence type="ECO:0000256" key="2">
    <source>
        <dbReference type="RuleBase" id="RU363015"/>
    </source>
</evidence>
<comment type="caution">
    <text evidence="3">The sequence shown here is derived from an EMBL/GenBank/DDBJ whole genome shotgun (WGS) entry which is preliminary data.</text>
</comment>
<comment type="catalytic activity">
    <reaction evidence="1">
        <text>AMP + H2O = D-ribose 5-phosphate + adenine</text>
        <dbReference type="Rhea" id="RHEA:20129"/>
        <dbReference type="ChEBI" id="CHEBI:15377"/>
        <dbReference type="ChEBI" id="CHEBI:16708"/>
        <dbReference type="ChEBI" id="CHEBI:78346"/>
        <dbReference type="ChEBI" id="CHEBI:456215"/>
        <dbReference type="EC" id="3.2.2.4"/>
    </reaction>
</comment>
<dbReference type="STRING" id="553218.CAMRE0001_1094"/>
<dbReference type="InterPro" id="IPR005269">
    <property type="entry name" value="LOG"/>
</dbReference>